<dbReference type="AlphaFoldDB" id="A0A1A9HU67"/>
<dbReference type="KEGG" id="csaz:Cs308_0357"/>
<evidence type="ECO:0000313" key="2">
    <source>
        <dbReference type="Proteomes" id="UP000078162"/>
    </source>
</evidence>
<gene>
    <name evidence="1" type="ORF">Cs308_0357</name>
</gene>
<accession>A0A1A9HU67</accession>
<dbReference type="EMBL" id="CP014639">
    <property type="protein sequence ID" value="ANH78528.1"/>
    <property type="molecule type" value="Genomic_DNA"/>
</dbReference>
<dbReference type="OrthoDB" id="17988at2"/>
<protein>
    <recommendedName>
        <fullName evidence="3">Lipoprotein</fullName>
    </recommendedName>
</protein>
<sequence length="160" mass="18057">MTKFLFHGLLYSLGILLLACGTLIAIIKVDQICDVSCMNKHFEEAPPFLKIKKLGIQKKICSPEHQFFNCHVDKSYIELYLPYPNYSCKEYLSKISGAIQTRDAEKFMKFQGNSGLLNYQDCSLNIYDCRFCLDSSDPASLEDTNASGGMKMLSLSLLRG</sequence>
<dbReference type="RefSeq" id="WP_066481822.1">
    <property type="nucleotide sequence ID" value="NZ_CP014639.1"/>
</dbReference>
<evidence type="ECO:0008006" key="3">
    <source>
        <dbReference type="Google" id="ProtNLM"/>
    </source>
</evidence>
<dbReference type="PROSITE" id="PS51257">
    <property type="entry name" value="PROKAR_LIPOPROTEIN"/>
    <property type="match status" value="1"/>
</dbReference>
<keyword evidence="2" id="KW-1185">Reference proteome</keyword>
<evidence type="ECO:0000313" key="1">
    <source>
        <dbReference type="EMBL" id="ANH78528.1"/>
    </source>
</evidence>
<dbReference type="STRING" id="1806891.Cs308_0357"/>
<dbReference type="Pfam" id="PF06587">
    <property type="entry name" value="DUF1137"/>
    <property type="match status" value="1"/>
</dbReference>
<organism evidence="1 2">
    <name type="scientific">Candidatus Chlamydia sanziniae</name>
    <dbReference type="NCBI Taxonomy" id="1806891"/>
    <lineage>
        <taxon>Bacteria</taxon>
        <taxon>Pseudomonadati</taxon>
        <taxon>Chlamydiota</taxon>
        <taxon>Chlamydiia</taxon>
        <taxon>Chlamydiales</taxon>
        <taxon>Chlamydiaceae</taxon>
        <taxon>Chlamydia/Chlamydophila group</taxon>
        <taxon>Chlamydia</taxon>
    </lineage>
</organism>
<dbReference type="PATRIC" id="fig|1806891.3.peg.348"/>
<name>A0A1A9HU67_9CHLA</name>
<dbReference type="Proteomes" id="UP000078162">
    <property type="component" value="Chromosome"/>
</dbReference>
<reference evidence="2" key="1">
    <citation type="submission" date="2016-03" db="EMBL/GenBank/DDBJ databases">
        <title>Culture-independent genomics supports pathogen discovery for uncultivable bacteria within the genus Chlamydia.</title>
        <authorList>
            <person name="Taylor-Brown A."/>
            <person name="Bachmann N.L."/>
            <person name="Borel N."/>
            <person name="Polkinghorne A."/>
        </authorList>
    </citation>
    <scope>NUCLEOTIDE SEQUENCE [LARGE SCALE GENOMIC DNA]</scope>
    <source>
        <strain evidence="2">2742-308</strain>
    </source>
</reference>
<proteinExistence type="predicted"/>
<dbReference type="InterPro" id="IPR010564">
    <property type="entry name" value="DUF1137"/>
</dbReference>